<dbReference type="GO" id="GO:0004364">
    <property type="term" value="F:glutathione transferase activity"/>
    <property type="evidence" value="ECO:0007669"/>
    <property type="project" value="TreeGrafter"/>
</dbReference>
<evidence type="ECO:0000259" key="3">
    <source>
        <dbReference type="Pfam" id="PF01323"/>
    </source>
</evidence>
<accession>A0A1N6GTW5</accession>
<dbReference type="RefSeq" id="WP_074294467.1">
    <property type="nucleotide sequence ID" value="NZ_FSRU01000001.1"/>
</dbReference>
<dbReference type="PANTHER" id="PTHR42943:SF2">
    <property type="entry name" value="GLUTATHIONE S-TRANSFERASE KAPPA 1"/>
    <property type="match status" value="1"/>
</dbReference>
<dbReference type="InterPro" id="IPR014440">
    <property type="entry name" value="HCCAis_GSTk"/>
</dbReference>
<dbReference type="GO" id="GO:1901170">
    <property type="term" value="P:naphthalene catabolic process"/>
    <property type="evidence" value="ECO:0007669"/>
    <property type="project" value="InterPro"/>
</dbReference>
<dbReference type="OrthoDB" id="8560325at2"/>
<evidence type="ECO:0000256" key="2">
    <source>
        <dbReference type="PIRSR" id="PIRSR006386-1"/>
    </source>
</evidence>
<dbReference type="SUPFAM" id="SSF52833">
    <property type="entry name" value="Thioredoxin-like"/>
    <property type="match status" value="1"/>
</dbReference>
<dbReference type="InterPro" id="IPR036249">
    <property type="entry name" value="Thioredoxin-like_sf"/>
</dbReference>
<dbReference type="PIRSF" id="PIRSF006386">
    <property type="entry name" value="HCCAis_GSTk"/>
    <property type="match status" value="1"/>
</dbReference>
<protein>
    <recommendedName>
        <fullName evidence="1">2-hydroxychromene-2-carboxylate isomerase</fullName>
        <ecNumber evidence="1">5.99.1.4</ecNumber>
    </recommendedName>
</protein>
<dbReference type="GO" id="GO:0018845">
    <property type="term" value="F:2-hydroxychromene-2-carboxylate isomerase activity"/>
    <property type="evidence" value="ECO:0007669"/>
    <property type="project" value="UniProtKB-UniRule"/>
</dbReference>
<evidence type="ECO:0000313" key="4">
    <source>
        <dbReference type="EMBL" id="SIO10958.1"/>
    </source>
</evidence>
<dbReference type="InterPro" id="IPR044087">
    <property type="entry name" value="NahD-like"/>
</dbReference>
<organism evidence="4 5">
    <name type="scientific">Paraburkholderia phenazinium</name>
    <dbReference type="NCBI Taxonomy" id="60549"/>
    <lineage>
        <taxon>Bacteria</taxon>
        <taxon>Pseudomonadati</taxon>
        <taxon>Pseudomonadota</taxon>
        <taxon>Betaproteobacteria</taxon>
        <taxon>Burkholderiales</taxon>
        <taxon>Burkholderiaceae</taxon>
        <taxon>Paraburkholderia</taxon>
    </lineage>
</organism>
<name>A0A1N6GTW5_9BURK</name>
<feature type="active site" description="Nucleophile" evidence="2">
    <location>
        <position position="21"/>
    </location>
</feature>
<dbReference type="InterPro" id="IPR051924">
    <property type="entry name" value="GST_Kappa/NadH"/>
</dbReference>
<keyword evidence="1 4" id="KW-0413">Isomerase</keyword>
<dbReference type="CDD" id="cd03022">
    <property type="entry name" value="DsbA_HCCA_Iso"/>
    <property type="match status" value="1"/>
</dbReference>
<dbReference type="AlphaFoldDB" id="A0A1N6GTW5"/>
<dbReference type="Pfam" id="PF01323">
    <property type="entry name" value="DSBA"/>
    <property type="match status" value="1"/>
</dbReference>
<dbReference type="EMBL" id="FSRU01000001">
    <property type="protein sequence ID" value="SIO10958.1"/>
    <property type="molecule type" value="Genomic_DNA"/>
</dbReference>
<gene>
    <name evidence="4" type="ORF">SAMN05444165_0963</name>
</gene>
<dbReference type="EC" id="5.99.1.4" evidence="1"/>
<proteinExistence type="inferred from homology"/>
<dbReference type="GO" id="GO:0006749">
    <property type="term" value="P:glutathione metabolic process"/>
    <property type="evidence" value="ECO:0007669"/>
    <property type="project" value="TreeGrafter"/>
</dbReference>
<sequence>MTTALFDTSSPAIDFWFDFGSNYSYLSVMRIEAQAARHHVKIRWQPFLLGPVFQALGFETSPFVLQKEKGEYVWQDMARQCGKYALPWRRPSAFPRRALLPLRVAMLGADEPWIGAFCRGIMRLNFAQDREIDSPEAVSEVLMQQGLPAQSIIADALADANKLALREQTERARAKGVFGAPTFFVGAEMFWGNDRLDDALACAAGLPLAGN</sequence>
<keyword evidence="5" id="KW-1185">Reference proteome</keyword>
<dbReference type="InterPro" id="IPR001853">
    <property type="entry name" value="DSBA-like_thioredoxin_dom"/>
</dbReference>
<dbReference type="GO" id="GO:0004602">
    <property type="term" value="F:glutathione peroxidase activity"/>
    <property type="evidence" value="ECO:0007669"/>
    <property type="project" value="TreeGrafter"/>
</dbReference>
<dbReference type="Proteomes" id="UP000185151">
    <property type="component" value="Unassembled WGS sequence"/>
</dbReference>
<evidence type="ECO:0000256" key="1">
    <source>
        <dbReference type="PIRNR" id="PIRNR006386"/>
    </source>
</evidence>
<comment type="catalytic activity">
    <reaction evidence="1">
        <text>2-hydroxychromene-2-carboxylate = (3E)-4-(2-hydroxyphenyl)-2-oxobut-3-enoate</text>
        <dbReference type="Rhea" id="RHEA:27401"/>
        <dbReference type="ChEBI" id="CHEBI:59350"/>
        <dbReference type="ChEBI" id="CHEBI:59353"/>
        <dbReference type="EC" id="5.99.1.4"/>
    </reaction>
</comment>
<evidence type="ECO:0000313" key="5">
    <source>
        <dbReference type="Proteomes" id="UP000185151"/>
    </source>
</evidence>
<feature type="domain" description="DSBA-like thioredoxin" evidence="3">
    <location>
        <begin position="13"/>
        <end position="198"/>
    </location>
</feature>
<dbReference type="PANTHER" id="PTHR42943">
    <property type="entry name" value="GLUTATHIONE S-TRANSFERASE KAPPA"/>
    <property type="match status" value="1"/>
</dbReference>
<dbReference type="Gene3D" id="3.40.30.10">
    <property type="entry name" value="Glutaredoxin"/>
    <property type="match status" value="1"/>
</dbReference>
<comment type="similarity">
    <text evidence="1">Belongs to the GST superfamily. NadH family.</text>
</comment>
<reference evidence="4 5" key="1">
    <citation type="submission" date="2016-11" db="EMBL/GenBank/DDBJ databases">
        <authorList>
            <person name="Jaros S."/>
            <person name="Januszkiewicz K."/>
            <person name="Wedrychowicz H."/>
        </authorList>
    </citation>
    <scope>NUCLEOTIDE SEQUENCE [LARGE SCALE GENOMIC DNA]</scope>
    <source>
        <strain evidence="4 5">GAS95</strain>
    </source>
</reference>